<proteinExistence type="predicted"/>
<feature type="region of interest" description="Disordered" evidence="4">
    <location>
        <begin position="1"/>
        <end position="24"/>
    </location>
</feature>
<dbReference type="GO" id="GO:0044550">
    <property type="term" value="P:secondary metabolite biosynthetic process"/>
    <property type="evidence" value="ECO:0007669"/>
    <property type="project" value="TreeGrafter"/>
</dbReference>
<protein>
    <submittedName>
        <fullName evidence="6">AMP-dependent synthetase/ligase</fullName>
    </submittedName>
</protein>
<dbReference type="GO" id="GO:0031177">
    <property type="term" value="F:phosphopantetheine binding"/>
    <property type="evidence" value="ECO:0007669"/>
    <property type="project" value="InterPro"/>
</dbReference>
<evidence type="ECO:0000256" key="4">
    <source>
        <dbReference type="SAM" id="MobiDB-lite"/>
    </source>
</evidence>
<keyword evidence="3" id="KW-0436">Ligase</keyword>
<feature type="domain" description="Carrier" evidence="5">
    <location>
        <begin position="3760"/>
        <end position="3836"/>
    </location>
</feature>
<evidence type="ECO:0000259" key="5">
    <source>
        <dbReference type="PROSITE" id="PS50075"/>
    </source>
</evidence>
<dbReference type="Proteomes" id="UP000627934">
    <property type="component" value="Unassembled WGS sequence"/>
</dbReference>
<dbReference type="FunFam" id="3.30.300.30:FF:000015">
    <property type="entry name" value="Nonribosomal peptide synthase SidD"/>
    <property type="match status" value="5"/>
</dbReference>
<keyword evidence="2" id="KW-0597">Phosphoprotein</keyword>
<dbReference type="InterPro" id="IPR009081">
    <property type="entry name" value="PP-bd_ACP"/>
</dbReference>
<reference evidence="6" key="2">
    <citation type="journal article" date="2018" name="DNA Res.">
        <title>Comparative genome and transcriptome analyses reveal adaptations to opportunistic infections in woody plant degrading pathogens of Botryosphaeriaceae.</title>
        <authorList>
            <person name="Yan J.Y."/>
            <person name="Zhao W.S."/>
            <person name="Chen Z."/>
            <person name="Xing Q.K."/>
            <person name="Zhang W."/>
            <person name="Chethana K.W.T."/>
            <person name="Xue M.F."/>
            <person name="Xu J.P."/>
            <person name="Phillips A.J.L."/>
            <person name="Wang Y."/>
            <person name="Liu J.H."/>
            <person name="Liu M."/>
            <person name="Zhou Y."/>
            <person name="Jayawardena R.S."/>
            <person name="Manawasinghe I.S."/>
            <person name="Huang J.B."/>
            <person name="Qiao G.H."/>
            <person name="Fu C.Y."/>
            <person name="Guo F.F."/>
            <person name="Dissanayake A.J."/>
            <person name="Peng Y.L."/>
            <person name="Hyde K.D."/>
            <person name="Li X.H."/>
        </authorList>
    </citation>
    <scope>NUCLEOTIDE SEQUENCE</scope>
    <source>
        <strain evidence="6">CSS-01s</strain>
    </source>
</reference>
<dbReference type="FunFam" id="1.10.1200.10:FF:000005">
    <property type="entry name" value="Nonribosomal peptide synthetase 1"/>
    <property type="match status" value="3"/>
</dbReference>
<evidence type="ECO:0000256" key="3">
    <source>
        <dbReference type="ARBA" id="ARBA00022598"/>
    </source>
</evidence>
<dbReference type="InterPro" id="IPR001242">
    <property type="entry name" value="Condensation_dom"/>
</dbReference>
<dbReference type="SMART" id="SM00823">
    <property type="entry name" value="PKS_PP"/>
    <property type="match status" value="4"/>
</dbReference>
<keyword evidence="1" id="KW-0596">Phosphopantetheine</keyword>
<dbReference type="Gene3D" id="3.30.300.30">
    <property type="match status" value="5"/>
</dbReference>
<dbReference type="SUPFAM" id="SSF56801">
    <property type="entry name" value="Acetyl-CoA synthetase-like"/>
    <property type="match status" value="5"/>
</dbReference>
<comment type="caution">
    <text evidence="6">The sequence shown here is derived from an EMBL/GenBank/DDBJ whole genome shotgun (WGS) entry which is preliminary data.</text>
</comment>
<accession>A0A8H7IQS9</accession>
<dbReference type="SUPFAM" id="SSF52777">
    <property type="entry name" value="CoA-dependent acyltransferases"/>
    <property type="match status" value="10"/>
</dbReference>
<dbReference type="PROSITE" id="PS50075">
    <property type="entry name" value="CARRIER"/>
    <property type="match status" value="4"/>
</dbReference>
<dbReference type="PANTHER" id="PTHR45527">
    <property type="entry name" value="NONRIBOSOMAL PEPTIDE SYNTHETASE"/>
    <property type="match status" value="1"/>
</dbReference>
<dbReference type="GO" id="GO:0005737">
    <property type="term" value="C:cytoplasm"/>
    <property type="evidence" value="ECO:0007669"/>
    <property type="project" value="TreeGrafter"/>
</dbReference>
<dbReference type="InterPro" id="IPR000873">
    <property type="entry name" value="AMP-dep_synth/lig_dom"/>
</dbReference>
<dbReference type="EMBL" id="MDYX01000037">
    <property type="protein sequence ID" value="KAF9630243.1"/>
    <property type="molecule type" value="Genomic_DNA"/>
</dbReference>
<evidence type="ECO:0000256" key="2">
    <source>
        <dbReference type="ARBA" id="ARBA00022553"/>
    </source>
</evidence>
<name>A0A8H7IQS9_9PEZI</name>
<evidence type="ECO:0000256" key="1">
    <source>
        <dbReference type="ARBA" id="ARBA00022450"/>
    </source>
</evidence>
<dbReference type="GO" id="GO:0043041">
    <property type="term" value="P:amino acid activation for nonribosomal peptide biosynthetic process"/>
    <property type="evidence" value="ECO:0007669"/>
    <property type="project" value="TreeGrafter"/>
</dbReference>
<feature type="domain" description="Carrier" evidence="5">
    <location>
        <begin position="1638"/>
        <end position="1714"/>
    </location>
</feature>
<dbReference type="Pfam" id="PF00550">
    <property type="entry name" value="PP-binding"/>
    <property type="match status" value="5"/>
</dbReference>
<dbReference type="InterPro" id="IPR045851">
    <property type="entry name" value="AMP-bd_C_sf"/>
</dbReference>
<feature type="domain" description="Carrier" evidence="5">
    <location>
        <begin position="2718"/>
        <end position="2794"/>
    </location>
</feature>
<dbReference type="FunFam" id="3.30.559.30:FF:000003">
    <property type="entry name" value="Nonribosomal peptide synthase SidD"/>
    <property type="match status" value="4"/>
</dbReference>
<dbReference type="SUPFAM" id="SSF47336">
    <property type="entry name" value="ACP-like"/>
    <property type="match status" value="5"/>
</dbReference>
<dbReference type="Gene3D" id="3.30.559.30">
    <property type="entry name" value="Nonribosomal peptide synthetase, condensation domain"/>
    <property type="match status" value="5"/>
</dbReference>
<organism evidence="6 7">
    <name type="scientific">Lasiodiplodia theobromae</name>
    <dbReference type="NCBI Taxonomy" id="45133"/>
    <lineage>
        <taxon>Eukaryota</taxon>
        <taxon>Fungi</taxon>
        <taxon>Dikarya</taxon>
        <taxon>Ascomycota</taxon>
        <taxon>Pezizomycotina</taxon>
        <taxon>Dothideomycetes</taxon>
        <taxon>Dothideomycetes incertae sedis</taxon>
        <taxon>Botryosphaeriales</taxon>
        <taxon>Botryosphaeriaceae</taxon>
        <taxon>Lasiodiplodia</taxon>
    </lineage>
</organism>
<dbReference type="PROSITE" id="PS00012">
    <property type="entry name" value="PHOSPHOPANTETHEINE"/>
    <property type="match status" value="3"/>
</dbReference>
<dbReference type="GO" id="GO:0016874">
    <property type="term" value="F:ligase activity"/>
    <property type="evidence" value="ECO:0007669"/>
    <property type="project" value="UniProtKB-KW"/>
</dbReference>
<dbReference type="PROSITE" id="PS00455">
    <property type="entry name" value="AMP_BINDING"/>
    <property type="match status" value="5"/>
</dbReference>
<gene>
    <name evidence="6" type="ORF">BFW01_g424</name>
</gene>
<dbReference type="SMART" id="SM01294">
    <property type="entry name" value="PKS_PP_betabranch"/>
    <property type="match status" value="1"/>
</dbReference>
<dbReference type="InterPro" id="IPR010071">
    <property type="entry name" value="AA_adenyl_dom"/>
</dbReference>
<dbReference type="NCBIfam" id="TIGR01733">
    <property type="entry name" value="AA-adenyl-dom"/>
    <property type="match status" value="3"/>
</dbReference>
<feature type="domain" description="Carrier" evidence="5">
    <location>
        <begin position="4866"/>
        <end position="4939"/>
    </location>
</feature>
<dbReference type="Pfam" id="PF00668">
    <property type="entry name" value="Condensation"/>
    <property type="match status" value="5"/>
</dbReference>
<dbReference type="InterPro" id="IPR006162">
    <property type="entry name" value="Ppantetheine_attach_site"/>
</dbReference>
<dbReference type="Pfam" id="PF00501">
    <property type="entry name" value="AMP-binding"/>
    <property type="match status" value="5"/>
</dbReference>
<evidence type="ECO:0000313" key="7">
    <source>
        <dbReference type="Proteomes" id="UP000627934"/>
    </source>
</evidence>
<sequence length="5522" mass="602426">MVQRSVPASIAPDPDRHYTDSPDMDFEALPRSPALELLSRSDFEQIQEWNSRETKPINKCVHDILHGQALLTPDRVALCSWDGEMSYRELDRTTTQLGHYLVHKYGIQVEDVVSFTFEKSICAVVTMIAVMKAGGILMPLDPRMPQRTWHDRMRDFGAKLAVSSAGLASRIHAEYSSRLLVVDHSLLENIPEYSLDEACSDVRPENGLLLTFTSGSTGKPKGILQEHNAFGTSCRDHGAAMLITSESRTYQFSGYSFDTSLSDTFCTFLVGGCVCLPSDNDRLNNLAGSITALKANVACLTPSAADSLFPEDVPTLKVLSLGGEALNERLVERWAPAVKLLNIYGITECIVWCTSTDPIIVGANPSNIGRAVCGRTWIVDSSDHTKLAPVGAVGELLVEGPNMARHYVQNPEATAKAFVNLPDFFGQGTRRFYRTGDLVKYAADGTIDYIGRRDTQVKLAGQRVDLGHIEHCMQKCVPGTVEVCVVLAAQQRVLSGFVADRSLKQPLDIPELKAQLADLLPAYMVPGAIFSVSRLPSTPSGKIDRVRLSKMASELITDSAAERPSRPLTDAETLLQGLWATALGVNPEVIHPNSNFLQFGDSVSAMKLANISRKAGMVLSVSAIFTHPILSDMAANSAIELAAEETVARFGLMKGETLPDAISSAASQCGTRDEDIEDIYPCTPLQEGLMALSIKEQGAYIARHVLRLTASTDLDRFRAACAQVVQANTILRTRFVQFSNQIFQAVLKEEPEWNISDALESYLLADSEKHVGCGDRLIRLGLVSEGASRFFVFTAHHSIYDGWSIPLILDQISQAYQGQLEPPALEFRSFIGKLMEADEAASATYWRGQLQDAQPVTFPPLTPANRQPQADSVREHTFSLPETRKSEITTATFIRAAWAILISQHSLTDDVIMGTTLSGRTLSMPGIDGLVGPTITTVPVRVQLLQSQMVESFLKQLQDQATEMIPHEHFGLRRIRRLSPEAEAACGFQSLLILQPPTNPAPENLFEKSGLEIVENIRTFALALQVRVDGSETRLTANFDEDLIDGRYVTWMLFQMENILKQLHSNPFALLQDIKAFGQHDSEQIGKWLPGPPEFIDRCVHEIFMDRVKEMPNEYATEAWDGKMTYSELDQLSSRLAQYLSGQGIKPEHAVPILFEKSMWTQVALLGAIKAGATFVLLDPDHPVARLQVIVDDVEAKLILSSIQHTQTAQSLGIPVLTISKHMIEEIPHNEGQPAVKISPRQALYIHFSSGTTGKPKGSIIDHCSYASSASATCRAMQLYPGPSSANRVLHFAAHSYDQCIGEMLGTIMHGGTLCIPSDFERNNDVIGSINKYACSRATFTPSFGRLVSPADVPTLRVVVVGGEAIAEQDIGHWSDGGVQLFNAYGPSETTVSSCVKAWPTVNSSTDFRSIGHPIDSAHYYIVEPGNHHQLTPLGGLGEIVIDSPTVARGYLKEPEKSKQAFVDRPAWLKGEGLPPGRKLYKTGDMARYTPDGEFVFLGRRDTQVKLRSQRLELAEVEHHVSSQLSPIDEVVAEMITIASSSNLILAAFIRVGRGHQGGDLLDEEAGERAEWTALQNRIVAHLGKTVPAYMIPTAFVPLRRVPLTNSHKVDRKRLHALAAGFTAERLAAFSLAQNGRAPETEAEKEMCKQWAAILGVDEKVISAEDNFFRLGGDSIDAMKLVAAVRARGFGLTMRTVFQYPRLSDMCLTLTEIAATKREEDDSPAPFSLVPEDAVVALRQEATEQCRVGDDTVQDIYPATPLQEGLIAVSAKHPGMEMAQMSFLLDEGVSLDRLKGAWEAIARRNAILRTRMITTKSGVYQVVVDEMIDWVEAKDMPAYAQKDREVPMLHGDKLCRFAVIEDEASGQAHLCITIHHALYDGWAWGKLLEQVEQVYAGEAVAISPPFNKFVRLLQAQDPDTLQDFWKSTLAGVSADIFPKLPTAFYTPKADGLLHHTVEGTNASNVTAANVVRAAWAFVISRYTENSDVVIGSTVTGRNAPIEGIQEMIGPAFATVPLRVNVDMEQSVEDFLQLVQNCVGSMDGFEYLGLQGIRSINADTETACSFQNVLVVQPEAKDERPDSVLRHRHDWDEMATFNNYGIMLECTPSRTNMELKCSFDSDLINSTQMGRIMHQFAHVLGQLLTGGKQRLRDVDMVSPEDYREIAKWNSHVPEIIERCIHDRIEERVAQHPHVEAVCAWDGSFTYEEVSKLSSPLAARLYEMGARPNMIIPLCFEKSKWTLIAMMAVMKSGAAFVLLDPAHHSAEKRIELAQAVDAKIAIASPAFSSSLTDHINAVITLSENHLPGLPTETRLPTHTYHHDNTLCVMFTSGSTGKPKAIVHSHSGMYSSFEAFGPCCAVTSNSRVFQFAAYAFDASVGDHLATLMHGGCICIPSEADRINDFAGAFTRLRANYAHLTPSLGRSLDPDALPGMRTVIMGGEPLMRTEVAKWSERAHLLSAYGPAESSLCVAGTLRAGLRLPPNLGLPVGCRTWVVEAHDYTKLAPVGVTGQLVIEGPVNAAGGYLGDEERTKAGFIAPQHVWIPEVASKVNQRMYRTGDLARYSATAGDGSVEFVERRDTQIKLRGQRIELAEVEFCLKEALAGVTHLLPDIDESVVAKITPAESSSSHLAAFIASPTLAAAAPAEQSRLLHALLAAIAAYMAPRLLAYKIPTVIVPVAQMPRTPSRKVDRKELGKLAAGLTAADIAAFTREQSRAGRKPESEAEEKLCALVARILGLPEDQVFADDAFARLGGDSIQAMRLVALAREEGLVLSVARLFAAESIAELAAEQTAPADERLVVPAKVQGPVQARDVGAALFEVVAQKCGVDVGMVQDVMPCTPMQEGLMSLTLSKPGAYVAFNTFALPPETDVDKFKNVWGVVFSRNDILRTRIVQVDGETVQVVLQDSIWWSSSRNLSEALEKEKATPMGLGTPLNRFSIVTSDTTNYFIWTAHHSTYDGWSMKLLLDQVEVLYQGSSAPTGPSFKRFVTDLSNGHAESSAYWTNTFEHFSAQTFPEPSSSGQAPEVASFKTSQIQFSRKTGSRITTSTLVRAAWAVLLRQYCEGDEVLFGTVSSGRSGSLLGIEGVVGPTLCTLPVVVKVNGASTVSQYLETVQRDWLGSLPHEHFGLQNIAHLSSASKAACNFQNLLVIQPRQMRESDESAVMGRWLESDQHSDFFSYPLTVQCSLDDAHCEVLAGYDSRLLNEEHVVHMLQQFDSILQQLCLEDQLLKVSELDVLGPQGLQQILHWDEEIRQQQTPPTPDNDVCIHDQSYTSALADHLVSLGVRPETLVPFCMEKSAWVVVAKLAILRAGGAFVPMDPSYPREWQQGVVEQTQAKLVLTCPQTTESCAQFAEQVIEVSPKLLESLPFSNATSPRSALSDAAYVIFTSGSTGTPKGVVMEHGALSRSVTDHGHTLRFRADSRVLNFASYVFDVCIAEMLTTLAHGGCVCVPSAAERTGNIMAAMNRMRVNWALFTASFVRTLSPQKLPMLETVVVGGEPLDADIFQTWASEVCLIEAYGPAECCIFSTSAVGVSRTDDPALIGKSITGSCWIVDPNDCNRLAAVGSTGELLVEAPTLARGYLNDAAKTDAAFVVNPKWAMTENGQTRRMYKTGDLVKYNADGSMNFVGRKDTQVKLRGQRIELTLIEHHIRQATSRLLHVAVEKIKLTGGVQLLAAFLDFEDGKQHLDLSEELKAQFVSLQQHLQTHIPPHMVPSMYVPLAAMPLSIPGKIDRRALRDLAAGLSQDQLSRLSLTDAEKRAPSTQSETDLRRLWAEVLRLPVDTIGVDDGFFQLGGDSIGAMRLATLAREHGIDITVQNILRNNKLCEMARTAKLLGGAENEEEEEEEEAWKKPPAPFALVDGPERVFARLEQQHGIPRREVEDAYACSPLQEGLLALSAKNGGTYTAQSVFRLHPFLDVPRFKKAWEAVVQRHSILRTVIVDVDGVYIQVVLKDRGVEWTTAAGLEGYLAEDKQNPMEPGTPLARYCIVEAEDDDYFVWTVHHAIYDGWSTKLLLEELEQLYHNKPLSPVVAPFSQVQAYFSQQDTAAADNYWKSRLADSSAATFPEVKSTDTQVVADAAMTHPVTFSRSSGSSITTPTLLRSAWALILRSYTGSDSVLFGETFSGRDIPVPGITTTTGPTIATVPTVVHLDPKQTLDAYLAAVQTQTIDMAPFQHVGLQRIKELGPTAKAACNFQNLLVIQPADKDGDDETPTTKLWNAVDDDAVSAGGFLDYPLVVECSVTATGASIAARYASAVFTAAHVERMLHQFSHVLQQLSSSSGPATTLNDIDPLSLHDKASLATWNSRVPETLHTTVHDLIAQQTALHPGSIAIDSWDATLTYAKLDDASARLAQLLRTQLGVRRGGAPVAVLFEKSAWVIVAMLAVLRAGGAYVPLDVGFPDERNGLIVRESGASLVLVGPQQRGRVVHETGVREYVVDEAVVRALPPVNNNHATTTAAADADADGATPDDPAFIIFTSGTTGRPKGIVLSHRAFCSSAHGFTRSLRITKRSRVLQFAGFVFDVSLSEIWGALSVGATLCIASPDARLSALDAVLRELRVTWAFLTPTVAGLLSPEKVAGLKTLVMGGERLTRDAIRAWAPRVALMNGYGPAECAVYVCESGALSADADPGWLGGRIGGNRFWIVDPADVGRLVPVGAVGELVVEGATLADGYLNDEVRTKAAFIEPPRWRREEMVDVPGLMPARMYRSGDLARFDPADGSVHIIGRKDSQVKIHGQRAELGEIETHVAAALPEGWVAVAAMSKLGDELRLTAFVGDRNAGGGGAMEWVSLEEDEWARSTVQELRKKLETVLPPFMVPTAYVVVRNVALTPGGKVDRQKLYALGSQLSLEQCVVPEEVKEDVGPLSDMEERLRGLWAKVLKLDKEKLGAESNFIQLGGDSISAMRLAHASRALGLSLSVRQIFTAAVLADMAAVVTVEQSSEKEPSHKPFSTLGDIPIDTFLQDVVCPAVGSTKDNIEDVLPATDYQAWTLSHNHLRSRGYNNYLTYHITGDAIDEQRLAAACQTLVAHHAILRTVFAVHGRQLYQVVLKRLPTPLLSHHPHNTSPASAIAADMRAPLTLATPRTAFLLCTQQSSSPTTTHSLTIRLSHAQYDGLSLPILLADLRAAYAGTALSPTTPFSAFINASLQNDVAAAAEAEQHYRTLLHGARMTPIVGSNNSSPAAHQHRFPLSATQTRVLRVDSAALQASGLTFAAVLQAGWAVVLARMSGQADVVFGSIVAGRSSVKDGDKVVGPCMNVVPVRVRVGAGAGGKEKEKEKHKEAAVQVREQQVKGLPFETLGFRRVFERCAGWPAWTRFSSIVQFTSFEGLGEGEVRRDEDGGAEWRLESFAPPGDVADVWVAGRPRGRSGGAGGGVEEFVVDLAYSADAVGDEVAETMVEMLRSVVEGMLAESQSVVVDEKEKEVKHPRLPLQLPAQTTPPDSPPLKEYLEAPAEQIVKDVWQEVLGCGEDDSDDVSFWDLWGESLLAAAALSEAYGRRDVKFLVEELLDRPTRRLQAFMLSG</sequence>
<dbReference type="InterPro" id="IPR020806">
    <property type="entry name" value="PKS_PP-bd"/>
</dbReference>
<dbReference type="CDD" id="cd19545">
    <property type="entry name" value="FUM14_C_NRPS-like"/>
    <property type="match status" value="4"/>
</dbReference>
<dbReference type="PANTHER" id="PTHR45527:SF16">
    <property type="entry name" value="NONRIBOSOMAL PEPTIDE SYNTHASE ATNA-RELATED"/>
    <property type="match status" value="1"/>
</dbReference>
<dbReference type="Gene3D" id="3.30.559.10">
    <property type="entry name" value="Chloramphenicol acetyltransferase-like domain"/>
    <property type="match status" value="5"/>
</dbReference>
<dbReference type="InterPro" id="IPR042099">
    <property type="entry name" value="ANL_N_sf"/>
</dbReference>
<dbReference type="InterPro" id="IPR020845">
    <property type="entry name" value="AMP-binding_CS"/>
</dbReference>
<dbReference type="CDD" id="cd05918">
    <property type="entry name" value="A_NRPS_SidN3_like"/>
    <property type="match status" value="5"/>
</dbReference>
<reference evidence="6" key="1">
    <citation type="submission" date="2016-08" db="EMBL/GenBank/DDBJ databases">
        <authorList>
            <person name="Yan J."/>
        </authorList>
    </citation>
    <scope>NUCLEOTIDE SEQUENCE</scope>
    <source>
        <strain evidence="6">CSS-01s</strain>
    </source>
</reference>
<dbReference type="NCBIfam" id="NF003417">
    <property type="entry name" value="PRK04813.1"/>
    <property type="match status" value="5"/>
</dbReference>
<evidence type="ECO:0000313" key="6">
    <source>
        <dbReference type="EMBL" id="KAF9630243.1"/>
    </source>
</evidence>
<dbReference type="InterPro" id="IPR023213">
    <property type="entry name" value="CAT-like_dom_sf"/>
</dbReference>
<dbReference type="CDD" id="cd19542">
    <property type="entry name" value="CT_NRPS-like"/>
    <property type="match status" value="1"/>
</dbReference>
<dbReference type="Gene3D" id="1.10.1200.10">
    <property type="entry name" value="ACP-like"/>
    <property type="match status" value="6"/>
</dbReference>
<dbReference type="InterPro" id="IPR036736">
    <property type="entry name" value="ACP-like_sf"/>
</dbReference>
<dbReference type="Gene3D" id="3.40.50.12780">
    <property type="entry name" value="N-terminal domain of ligase-like"/>
    <property type="match status" value="5"/>
</dbReference>
<dbReference type="FunFam" id="3.40.50.12780:FF:000014">
    <property type="entry name" value="Nonribosomal peptide synthetase 1"/>
    <property type="match status" value="1"/>
</dbReference>